<sequence length="238" mass="26425">MPLHQRSDLFQRIDERIASGEHAGLSIEFGKVHLTPYQARDAVRGLAGDTTLRDMVWREAILAAQREEPGDDMARLFAVWLGEPWMRRAISMVSAWIRVSHEDLEAEMVTSFLEGLTSADAESPGASDKLLKSAANRTCSAVRSGRREILLEDPAILIPPDDLDLFTRDRWELEITPPGRADGLSAPIRFTASPTQIEGERLGMLAHRLGLQDIVYRARRPPEGRPIGALSLRRVGAA</sequence>
<name>A0ABP7BY11_9ACTN</name>
<comment type="caution">
    <text evidence="1">The sequence shown here is derived from an EMBL/GenBank/DDBJ whole genome shotgun (WGS) entry which is preliminary data.</text>
</comment>
<accession>A0ABP7BY11</accession>
<organism evidence="1 2">
    <name type="scientific">Nonomuraea antimicrobica</name>
    <dbReference type="NCBI Taxonomy" id="561173"/>
    <lineage>
        <taxon>Bacteria</taxon>
        <taxon>Bacillati</taxon>
        <taxon>Actinomycetota</taxon>
        <taxon>Actinomycetes</taxon>
        <taxon>Streptosporangiales</taxon>
        <taxon>Streptosporangiaceae</taxon>
        <taxon>Nonomuraea</taxon>
    </lineage>
</organism>
<reference evidence="2" key="1">
    <citation type="journal article" date="2019" name="Int. J. Syst. Evol. Microbiol.">
        <title>The Global Catalogue of Microorganisms (GCM) 10K type strain sequencing project: providing services to taxonomists for standard genome sequencing and annotation.</title>
        <authorList>
            <consortium name="The Broad Institute Genomics Platform"/>
            <consortium name="The Broad Institute Genome Sequencing Center for Infectious Disease"/>
            <person name="Wu L."/>
            <person name="Ma J."/>
        </authorList>
    </citation>
    <scope>NUCLEOTIDE SEQUENCE [LARGE SCALE GENOMIC DNA]</scope>
    <source>
        <strain evidence="2">JCM 16904</strain>
    </source>
</reference>
<dbReference type="EMBL" id="BAAAZP010000081">
    <property type="protein sequence ID" value="GAA3673193.1"/>
    <property type="molecule type" value="Genomic_DNA"/>
</dbReference>
<evidence type="ECO:0000313" key="2">
    <source>
        <dbReference type="Proteomes" id="UP001500902"/>
    </source>
</evidence>
<proteinExistence type="predicted"/>
<keyword evidence="2" id="KW-1185">Reference proteome</keyword>
<evidence type="ECO:0000313" key="1">
    <source>
        <dbReference type="EMBL" id="GAA3673193.1"/>
    </source>
</evidence>
<protein>
    <submittedName>
        <fullName evidence="1">Uncharacterized protein</fullName>
    </submittedName>
</protein>
<dbReference type="RefSeq" id="WP_344880303.1">
    <property type="nucleotide sequence ID" value="NZ_BAAAZP010000081.1"/>
</dbReference>
<dbReference type="Proteomes" id="UP001500902">
    <property type="component" value="Unassembled WGS sequence"/>
</dbReference>
<gene>
    <name evidence="1" type="ORF">GCM10022224_041820</name>
</gene>